<evidence type="ECO:0000259" key="1">
    <source>
        <dbReference type="Pfam" id="PF21834"/>
    </source>
</evidence>
<dbReference type="RefSeq" id="WP_092420223.1">
    <property type="nucleotide sequence ID" value="NZ_FPCK01000001.1"/>
</dbReference>
<dbReference type="OrthoDB" id="7951305at2"/>
<dbReference type="Proteomes" id="UP000199074">
    <property type="component" value="Unassembled WGS sequence"/>
</dbReference>
<sequence>MPRYFVDFTHNDTEIVDTVGQVLDSELAARREAVKALAEISAEEIPRDGPLLLTATVFNESRKTIFVCSVRFDFEVSHAQDGG</sequence>
<reference evidence="2 3" key="1">
    <citation type="submission" date="2016-10" db="EMBL/GenBank/DDBJ databases">
        <authorList>
            <person name="de Groot N.N."/>
        </authorList>
    </citation>
    <scope>NUCLEOTIDE SEQUENCE [LARGE SCALE GENOMIC DNA]</scope>
    <source>
        <strain evidence="2 3">IPL20</strain>
    </source>
</reference>
<name>A0A1I7MZX5_9HYPH</name>
<evidence type="ECO:0000313" key="3">
    <source>
        <dbReference type="Proteomes" id="UP000199074"/>
    </source>
</evidence>
<dbReference type="Pfam" id="PF21834">
    <property type="entry name" value="DUF6894"/>
    <property type="match status" value="1"/>
</dbReference>
<feature type="domain" description="DUF6894" evidence="1">
    <location>
        <begin position="3"/>
        <end position="69"/>
    </location>
</feature>
<dbReference type="InterPro" id="IPR054189">
    <property type="entry name" value="DUF6894"/>
</dbReference>
<organism evidence="2 3">
    <name type="scientific">Devosia crocina</name>
    <dbReference type="NCBI Taxonomy" id="429728"/>
    <lineage>
        <taxon>Bacteria</taxon>
        <taxon>Pseudomonadati</taxon>
        <taxon>Pseudomonadota</taxon>
        <taxon>Alphaproteobacteria</taxon>
        <taxon>Hyphomicrobiales</taxon>
        <taxon>Devosiaceae</taxon>
        <taxon>Devosia</taxon>
    </lineage>
</organism>
<dbReference type="EMBL" id="FPCK01000001">
    <property type="protein sequence ID" value="SFV27969.1"/>
    <property type="molecule type" value="Genomic_DNA"/>
</dbReference>
<protein>
    <recommendedName>
        <fullName evidence="1">DUF6894 domain-containing protein</fullName>
    </recommendedName>
</protein>
<keyword evidence="3" id="KW-1185">Reference proteome</keyword>
<evidence type="ECO:0000313" key="2">
    <source>
        <dbReference type="EMBL" id="SFV27969.1"/>
    </source>
</evidence>
<proteinExistence type="predicted"/>
<dbReference type="STRING" id="429728.SAMN05216456_0405"/>
<gene>
    <name evidence="2" type="ORF">SAMN05216456_0405</name>
</gene>
<accession>A0A1I7MZX5</accession>
<dbReference type="AlphaFoldDB" id="A0A1I7MZX5"/>